<proteinExistence type="predicted"/>
<evidence type="ECO:0000313" key="2">
    <source>
        <dbReference type="Proteomes" id="UP000887116"/>
    </source>
</evidence>
<dbReference type="EMBL" id="BMAO01019063">
    <property type="protein sequence ID" value="GFR28103.1"/>
    <property type="molecule type" value="Genomic_DNA"/>
</dbReference>
<comment type="caution">
    <text evidence="1">The sequence shown here is derived from an EMBL/GenBank/DDBJ whole genome shotgun (WGS) entry which is preliminary data.</text>
</comment>
<organism evidence="1 2">
    <name type="scientific">Trichonephila clavata</name>
    <name type="common">Joro spider</name>
    <name type="synonym">Nephila clavata</name>
    <dbReference type="NCBI Taxonomy" id="2740835"/>
    <lineage>
        <taxon>Eukaryota</taxon>
        <taxon>Metazoa</taxon>
        <taxon>Ecdysozoa</taxon>
        <taxon>Arthropoda</taxon>
        <taxon>Chelicerata</taxon>
        <taxon>Arachnida</taxon>
        <taxon>Araneae</taxon>
        <taxon>Araneomorphae</taxon>
        <taxon>Entelegynae</taxon>
        <taxon>Araneoidea</taxon>
        <taxon>Nephilidae</taxon>
        <taxon>Trichonephila</taxon>
    </lineage>
</organism>
<accession>A0A8X6JJQ9</accession>
<gene>
    <name evidence="1" type="ORF">TNCT_450621</name>
</gene>
<evidence type="ECO:0000313" key="1">
    <source>
        <dbReference type="EMBL" id="GFR28103.1"/>
    </source>
</evidence>
<dbReference type="Proteomes" id="UP000887116">
    <property type="component" value="Unassembled WGS sequence"/>
</dbReference>
<name>A0A8X6JJQ9_TRICU</name>
<keyword evidence="2" id="KW-1185">Reference proteome</keyword>
<feature type="non-terminal residue" evidence="1">
    <location>
        <position position="63"/>
    </location>
</feature>
<reference evidence="1" key="1">
    <citation type="submission" date="2020-07" db="EMBL/GenBank/DDBJ databases">
        <title>Multicomponent nature underlies the extraordinary mechanical properties of spider dragline silk.</title>
        <authorList>
            <person name="Kono N."/>
            <person name="Nakamura H."/>
            <person name="Mori M."/>
            <person name="Yoshida Y."/>
            <person name="Ohtoshi R."/>
            <person name="Malay A.D."/>
            <person name="Moran D.A.P."/>
            <person name="Tomita M."/>
            <person name="Numata K."/>
            <person name="Arakawa K."/>
        </authorList>
    </citation>
    <scope>NUCLEOTIDE SEQUENCE</scope>
</reference>
<dbReference type="AlphaFoldDB" id="A0A8X6JJQ9"/>
<protein>
    <submittedName>
        <fullName evidence="1">Uncharacterized protein</fullName>
    </submittedName>
</protein>
<sequence length="63" mass="7554">MRNITNPKESRQLKSSAFRKYLLEDTRSVRDIWLLEVRISCLCNRANRCRPEYRINRVLSGAR</sequence>